<evidence type="ECO:0000313" key="4">
    <source>
        <dbReference type="EMBL" id="PWK97321.1"/>
    </source>
</evidence>
<feature type="compositionally biased region" description="Low complexity" evidence="3">
    <location>
        <begin position="339"/>
        <end position="354"/>
    </location>
</feature>
<comment type="caution">
    <text evidence="4">The sequence shown here is derived from an EMBL/GenBank/DDBJ whole genome shotgun (WGS) entry which is preliminary data.</text>
</comment>
<name>A0ABX5LK13_9BACT</name>
<dbReference type="PANTHER" id="PTHR33969:SF2">
    <property type="entry name" value="SEGREGATION AND CONDENSATION PROTEIN A"/>
    <property type="match status" value="1"/>
</dbReference>
<feature type="compositionally biased region" description="Low complexity" evidence="3">
    <location>
        <begin position="445"/>
        <end position="458"/>
    </location>
</feature>
<dbReference type="HAMAP" id="MF_01805">
    <property type="entry name" value="ScpA"/>
    <property type="match status" value="1"/>
</dbReference>
<evidence type="ECO:0000256" key="3">
    <source>
        <dbReference type="SAM" id="MobiDB-lite"/>
    </source>
</evidence>
<comment type="function">
    <text evidence="2">Participates in chromosomal partition during cell division. May act via the formation of a condensin-like complex containing Smc and ScpB that pull DNA away from mid-cell into both cell halves.</text>
</comment>
<dbReference type="EMBL" id="QGHD01000015">
    <property type="protein sequence ID" value="PWK97321.1"/>
    <property type="molecule type" value="Genomic_DNA"/>
</dbReference>
<comment type="subunit">
    <text evidence="2">Component of a cohesin-like complex composed of ScpA, ScpB and the Smc homodimer, in which ScpA and ScpB bind to the head domain of Smc. The presence of the three proteins is required for the association of the complex with DNA.</text>
</comment>
<dbReference type="RefSeq" id="WP_109587537.1">
    <property type="nucleotide sequence ID" value="NZ_QGHD01000015.1"/>
</dbReference>
<evidence type="ECO:0000256" key="2">
    <source>
        <dbReference type="HAMAP-Rule" id="MF_01805"/>
    </source>
</evidence>
<organism evidence="4 5">
    <name type="scientific">Hallerella porci</name>
    <dbReference type="NCBI Taxonomy" id="1945871"/>
    <lineage>
        <taxon>Bacteria</taxon>
        <taxon>Pseudomonadati</taxon>
        <taxon>Fibrobacterota</taxon>
        <taxon>Fibrobacteria</taxon>
        <taxon>Fibrobacterales</taxon>
        <taxon>Fibrobacteraceae</taxon>
        <taxon>Hallerella</taxon>
    </lineage>
</organism>
<keyword evidence="5" id="KW-1185">Reference proteome</keyword>
<feature type="region of interest" description="Disordered" evidence="3">
    <location>
        <begin position="325"/>
        <end position="471"/>
    </location>
</feature>
<proteinExistence type="inferred from homology"/>
<keyword evidence="2" id="KW-0132">Cell division</keyword>
<feature type="compositionally biased region" description="Acidic residues" evidence="3">
    <location>
        <begin position="393"/>
        <end position="405"/>
    </location>
</feature>
<evidence type="ECO:0000256" key="1">
    <source>
        <dbReference type="ARBA" id="ARBA00044777"/>
    </source>
</evidence>
<keyword evidence="2" id="KW-0131">Cell cycle</keyword>
<keyword evidence="2" id="KW-0963">Cytoplasm</keyword>
<comment type="similarity">
    <text evidence="2">Belongs to the ScpA family.</text>
</comment>
<dbReference type="PANTHER" id="PTHR33969">
    <property type="entry name" value="SEGREGATION AND CONDENSATION PROTEIN A"/>
    <property type="match status" value="1"/>
</dbReference>
<sequence length="471" mass="53088">MHEVPESYEVHIGAFDGPMDLLLYLVQQSEVSPADISIAEITDQYLEWMKDITRADLSQAGDFLLMASRLMAMKVRELLPKDQRTAEDETEIDVAREELIKQMLEYQRYKYVAKELQQMESGNFGVCYRGRMEKTESEDDTLADANIWQLFRAYQKMLKSRNSENVHHIELDDVTIEDRQQFIANTLRREGRVLFEDLLGRDPMPIVTVVTFMALMEMIKTDDVVFRQSELFGAIWLYRKKDNAEFAEEMANETRIYEPEHEYKTGILEKLRERELVRNNNQKATLDQVMRTASLLASRGKAINDDDIAAMLNGEMDLAAVEASLNPPENSEGANPQTETAAAENPNGENEAQNIQTESPAENLPTSAESAAPNEESQTQNVAPENAESISAENEDADDEAEALEESAKQVEEAEIAASLAPNEEPPQLETESDESEESVESENPENGNGENINGENGQTEKEKAENSDDD</sequence>
<comment type="subcellular location">
    <subcellularLocation>
        <location evidence="2">Cytoplasm</location>
    </subcellularLocation>
    <text evidence="2">Associated with two foci at the outer edges of the nucleoid region in young cells, and at four foci within both cell halves in older cells.</text>
</comment>
<feature type="compositionally biased region" description="Acidic residues" evidence="3">
    <location>
        <begin position="431"/>
        <end position="444"/>
    </location>
</feature>
<reference evidence="4 5" key="1">
    <citation type="submission" date="2018-05" db="EMBL/GenBank/DDBJ databases">
        <title>Animal gut microbial communities from fecal samples from Wisconsin, USA.</title>
        <authorList>
            <person name="Neumann A."/>
        </authorList>
    </citation>
    <scope>NUCLEOTIDE SEQUENCE [LARGE SCALE GENOMIC DNA]</scope>
    <source>
        <strain evidence="4 5">UWS4</strain>
    </source>
</reference>
<dbReference type="Pfam" id="PF02616">
    <property type="entry name" value="SMC_ScpA"/>
    <property type="match status" value="1"/>
</dbReference>
<protein>
    <recommendedName>
        <fullName evidence="1 2">Segregation and condensation protein A</fullName>
    </recommendedName>
</protein>
<evidence type="ECO:0000313" key="5">
    <source>
        <dbReference type="Proteomes" id="UP000245523"/>
    </source>
</evidence>
<dbReference type="InterPro" id="IPR003768">
    <property type="entry name" value="ScpA"/>
</dbReference>
<accession>A0ABX5LK13</accession>
<feature type="compositionally biased region" description="Basic and acidic residues" evidence="3">
    <location>
        <begin position="459"/>
        <end position="471"/>
    </location>
</feature>
<feature type="compositionally biased region" description="Polar residues" evidence="3">
    <location>
        <begin position="355"/>
        <end position="383"/>
    </location>
</feature>
<feature type="compositionally biased region" description="Polar residues" evidence="3">
    <location>
        <begin position="327"/>
        <end position="338"/>
    </location>
</feature>
<keyword evidence="2" id="KW-0159">Chromosome partition</keyword>
<dbReference type="Proteomes" id="UP000245523">
    <property type="component" value="Unassembled WGS sequence"/>
</dbReference>
<dbReference type="Gene3D" id="6.10.250.2410">
    <property type="match status" value="1"/>
</dbReference>
<gene>
    <name evidence="2" type="primary">scpA</name>
    <name evidence="4" type="ORF">B0H50_11541</name>
</gene>